<proteinExistence type="predicted"/>
<reference evidence="2" key="4">
    <citation type="submission" date="2022-03" db="EMBL/GenBank/DDBJ databases">
        <title>Complete Genome Sequence of Staphylococcus edaphicus strain CCM 8731.</title>
        <authorList>
            <person name="Rimmer C.O."/>
            <person name="Thomas J.C."/>
        </authorList>
    </citation>
    <scope>NUCLEOTIDE SEQUENCE</scope>
    <source>
        <strain evidence="2">CCM 8731</strain>
    </source>
</reference>
<reference evidence="3" key="2">
    <citation type="submission" date="2017-10" db="EMBL/GenBank/DDBJ databases">
        <title>Staphylococcus edaphicus sp. nov., isolated in Antarctica, harbouring mecC gene and genomic islands essential in adaptation to extreme environment.</title>
        <authorList>
            <person name="Pantucek R."/>
            <person name="Sedlacek I."/>
            <person name="Indrakova A."/>
            <person name="Vrbovska V."/>
            <person name="Maslanova I."/>
            <person name="Kovarovic V."/>
            <person name="Svec P."/>
            <person name="Kralova S."/>
            <person name="Kristofova L."/>
            <person name="Keklakova J."/>
            <person name="Petras P."/>
            <person name="Doskar J."/>
        </authorList>
    </citation>
    <scope>NUCLEOTIDE SEQUENCE [LARGE SCALE GENOMIC DNA]</scope>
    <source>
        <strain evidence="3">CCM 5085</strain>
    </source>
</reference>
<evidence type="ECO:0000313" key="3">
    <source>
        <dbReference type="Proteomes" id="UP000223828"/>
    </source>
</evidence>
<organism evidence="1 3">
    <name type="scientific">Staphylococcus edaphicus</name>
    <dbReference type="NCBI Taxonomy" id="1955013"/>
    <lineage>
        <taxon>Bacteria</taxon>
        <taxon>Bacillati</taxon>
        <taxon>Bacillota</taxon>
        <taxon>Bacilli</taxon>
        <taxon>Bacillales</taxon>
        <taxon>Staphylococcaceae</taxon>
        <taxon>Staphylococcus</taxon>
    </lineage>
</organism>
<evidence type="ECO:0000313" key="1">
    <source>
        <dbReference type="EMBL" id="PHK50755.1"/>
    </source>
</evidence>
<dbReference type="Proteomes" id="UP000223828">
    <property type="component" value="Unassembled WGS sequence"/>
</dbReference>
<evidence type="ECO:0000313" key="4">
    <source>
        <dbReference type="Proteomes" id="UP001056588"/>
    </source>
</evidence>
<reference evidence="1" key="3">
    <citation type="submission" date="2017-10" db="EMBL/GenBank/DDBJ databases">
        <authorList>
            <person name="Vrbovska V."/>
            <person name="Kovarovic V."/>
            <person name="Indrakova A."/>
        </authorList>
    </citation>
    <scope>NUCLEOTIDE SEQUENCE</scope>
    <source>
        <strain evidence="1">CCM 8730</strain>
    </source>
</reference>
<gene>
    <name evidence="1" type="ORF">BTJ66_00165</name>
    <name evidence="2" type="ORF">MNY58_05110</name>
</gene>
<dbReference type="OrthoDB" id="2187161at2"/>
<keyword evidence="4" id="KW-1185">Reference proteome</keyword>
<dbReference type="AlphaFoldDB" id="A0A2C6WRP7"/>
<sequence length="97" mass="11735">MTQLTVTIPEQYVVITRDEHNQLIMNQQKATWKKKDFIEQSPFKSETTVNERILYKPKFRKILERKGIATYPSSQNKNWSFDGPKAYQFLREYRNEF</sequence>
<dbReference type="RefSeq" id="WP_099088989.1">
    <property type="nucleotide sequence ID" value="NZ_CP093217.1"/>
</dbReference>
<dbReference type="EMBL" id="CP093217">
    <property type="protein sequence ID" value="UQW82444.1"/>
    <property type="molecule type" value="Genomic_DNA"/>
</dbReference>
<dbReference type="Pfam" id="PF05595">
    <property type="entry name" value="DUF771"/>
    <property type="match status" value="1"/>
</dbReference>
<reference evidence="1" key="1">
    <citation type="journal article" date="2017" name="Appl. Environ. Microbiol.">
        <title>Staphylococcus edaphicus sp. nov., isolated in Antarctica, harbours mecC gene and genomic islands with suspected role in adaptation to extreme environment.</title>
        <authorList>
            <person name="Pantucek R."/>
            <person name="Sedlacek I."/>
            <person name="Indrakova A."/>
            <person name="Vrbovska V."/>
            <person name="Maslanova I."/>
            <person name="Kovarovic V."/>
            <person name="Svec P."/>
            <person name="Kralova S."/>
            <person name="Kristofova L."/>
            <person name="Keklakova J."/>
            <person name="Petras P."/>
            <person name="Doskar J."/>
        </authorList>
    </citation>
    <scope>NUCLEOTIDE SEQUENCE</scope>
    <source>
        <strain evidence="1">CCM 8730</strain>
    </source>
</reference>
<accession>A0A2C6WRP7</accession>
<evidence type="ECO:0000313" key="2">
    <source>
        <dbReference type="EMBL" id="UQW82444.1"/>
    </source>
</evidence>
<name>A0A2C6WRP7_9STAP</name>
<dbReference type="InterPro" id="IPR008489">
    <property type="entry name" value="DUF771"/>
</dbReference>
<protein>
    <submittedName>
        <fullName evidence="2">DUF771 domain-containing protein</fullName>
    </submittedName>
</protein>
<dbReference type="Proteomes" id="UP001056588">
    <property type="component" value="Chromosome"/>
</dbReference>
<dbReference type="EMBL" id="MRZN01000001">
    <property type="protein sequence ID" value="PHK50755.1"/>
    <property type="molecule type" value="Genomic_DNA"/>
</dbReference>